<protein>
    <recommendedName>
        <fullName evidence="2">Secreted protein</fullName>
    </recommendedName>
</protein>
<evidence type="ECO:0008006" key="2">
    <source>
        <dbReference type="Google" id="ProtNLM"/>
    </source>
</evidence>
<dbReference type="InterPro" id="IPR018725">
    <property type="entry name" value="DUF2259_secreted"/>
</dbReference>
<accession>A0A0P0Z914</accession>
<proteinExistence type="predicted"/>
<sequence length="238" mass="25666">MASVLFLTAYPMIVPAHAGDLAKLEPIGFSDDGAVFAYQESGIQDGSGFPYANIFVLDLDKDRFIRPSPIRVTLSDETSTVADAMNEARSQASILLSDLMPEPRPGLAVIENLPTDLSTDGKVVRFVPRLFVPPIDAATELRLSTFPMAGPELCEGITDTAGFKLNRIALAEGEKALTLHEDTGIPFSRGCPTDYEIRQVRLYMKASGGYSGVAIIAVESYGFEGPDTRHIAVPVPMD</sequence>
<organism evidence="1">
    <name type="scientific">Fulvimarina pelagi</name>
    <dbReference type="NCBI Taxonomy" id="217511"/>
    <lineage>
        <taxon>Bacteria</taxon>
        <taxon>Pseudomonadati</taxon>
        <taxon>Pseudomonadota</taxon>
        <taxon>Alphaproteobacteria</taxon>
        <taxon>Hyphomicrobiales</taxon>
        <taxon>Aurantimonadaceae</taxon>
        <taxon>Fulvimarina</taxon>
    </lineage>
</organism>
<dbReference type="AlphaFoldDB" id="A0A0P0Z914"/>
<dbReference type="EMBL" id="LC066395">
    <property type="protein sequence ID" value="BAT30808.1"/>
    <property type="molecule type" value="Genomic_DNA"/>
</dbReference>
<dbReference type="RefSeq" id="WP_007067724.1">
    <property type="nucleotide sequence ID" value="NZ_BBWO01000012.1"/>
</dbReference>
<reference evidence="1" key="1">
    <citation type="journal article" date="2015" name="Proc. Natl. Acad. Sci. U.S.A.">
        <title>Bacterial clade with the ribosomal RNA operon on a small plasmid rather than the chromosome.</title>
        <authorList>
            <person name="Anda M."/>
            <person name="Ohtsubo Y."/>
            <person name="Okubo T."/>
            <person name="Sugawara M."/>
            <person name="Nagata Y."/>
            <person name="Tsuda M."/>
            <person name="Minamisawa K."/>
            <person name="Mitsui H."/>
        </authorList>
    </citation>
    <scope>NUCLEOTIDE SEQUENCE</scope>
    <source>
        <strain evidence="1">DSM 15513</strain>
    </source>
</reference>
<dbReference type="Pfam" id="PF10016">
    <property type="entry name" value="DUF2259"/>
    <property type="match status" value="1"/>
</dbReference>
<name>A0A0P0Z914_9HYPH</name>
<evidence type="ECO:0000313" key="1">
    <source>
        <dbReference type="EMBL" id="BAT30808.1"/>
    </source>
</evidence>